<dbReference type="SMART" id="SM00388">
    <property type="entry name" value="HisKA"/>
    <property type="match status" value="1"/>
</dbReference>
<evidence type="ECO:0000256" key="3">
    <source>
        <dbReference type="ARBA" id="ARBA00012438"/>
    </source>
</evidence>
<dbReference type="Gene3D" id="3.30.565.10">
    <property type="entry name" value="Histidine kinase-like ATPase, C-terminal domain"/>
    <property type="match status" value="1"/>
</dbReference>
<comment type="subcellular location">
    <subcellularLocation>
        <location evidence="2">Cell membrane</location>
        <topology evidence="2">Multi-pass membrane protein</topology>
    </subcellularLocation>
</comment>
<keyword evidence="6" id="KW-0808">Transferase</keyword>
<dbReference type="Pfam" id="PF02518">
    <property type="entry name" value="HATPase_c"/>
    <property type="match status" value="1"/>
</dbReference>
<dbReference type="CDD" id="cd06225">
    <property type="entry name" value="HAMP"/>
    <property type="match status" value="1"/>
</dbReference>
<comment type="caution">
    <text evidence="12">The sequence shown here is derived from an EMBL/GenBank/DDBJ whole genome shotgun (WGS) entry which is preliminary data.</text>
</comment>
<keyword evidence="4" id="KW-1003">Cell membrane</keyword>
<dbReference type="InterPro" id="IPR004358">
    <property type="entry name" value="Sig_transdc_His_kin-like_C"/>
</dbReference>
<dbReference type="AlphaFoldDB" id="A0A268F9J3"/>
<dbReference type="InterPro" id="IPR036097">
    <property type="entry name" value="HisK_dim/P_sf"/>
</dbReference>
<proteinExistence type="predicted"/>
<sequence length="532" mass="61908">MIKKFYTIPFVNKYQVISFFLPFFLLMLFVTFVFYCQYKEWKTNFEKDGEEILTLLSNNASLQMREAKRTDSKQLLQNMINSSDFNKNNSEIKKLMYISVLAENEKQNHIAVISQQNQKIGIHYVDTIADKIMPTYKRTITMHEIQHSNIYKLNKDHYMSSFIPINDKKGQLMGVVGMERKLNDQFYFLKELALQTIFFLLISFIFLFIYIRKWLNKILHPINKMMVGLNEISGGNFDVKMDINDNKELQGLMKNYNEVVDNLASLFYRLTNTAKELGTISKDFQLTTMEEALRQMDNIVDFLKINKELQKAEKMNAVGQLAASVAHEIRNPMTVVKGFLQIFYAKEHMSEEERTYIKLMIEEMNRAETIINDYLSLAKPDVEQSQKVNGRDLANKVIDLMHSYAMMSKGIHFKKNIQQVYIEANNNELKQVLINILKNAIEAMKNGGTITINLYPAKEYGVFEIEDTGIGMTEEEINRLGTAFYSLKEKGTGMGLMVCYQMVEQMKGYIEVQSEKGRGTLFRIFIPLYLSE</sequence>
<dbReference type="CDD" id="cd00082">
    <property type="entry name" value="HisKA"/>
    <property type="match status" value="1"/>
</dbReference>
<dbReference type="SUPFAM" id="SSF47384">
    <property type="entry name" value="Homodimeric domain of signal transducing histidine kinase"/>
    <property type="match status" value="1"/>
</dbReference>
<evidence type="ECO:0000256" key="1">
    <source>
        <dbReference type="ARBA" id="ARBA00000085"/>
    </source>
</evidence>
<dbReference type="Gene3D" id="6.10.340.10">
    <property type="match status" value="1"/>
</dbReference>
<keyword evidence="10" id="KW-0902">Two-component regulatory system</keyword>
<dbReference type="Pfam" id="PF00672">
    <property type="entry name" value="HAMP"/>
    <property type="match status" value="1"/>
</dbReference>
<dbReference type="SMART" id="SM00304">
    <property type="entry name" value="HAMP"/>
    <property type="match status" value="1"/>
</dbReference>
<keyword evidence="8" id="KW-0418">Kinase</keyword>
<dbReference type="InterPro" id="IPR003660">
    <property type="entry name" value="HAMP_dom"/>
</dbReference>
<dbReference type="Proteomes" id="UP000216961">
    <property type="component" value="Unassembled WGS sequence"/>
</dbReference>
<dbReference type="GO" id="GO:0000155">
    <property type="term" value="F:phosphorelay sensor kinase activity"/>
    <property type="evidence" value="ECO:0007669"/>
    <property type="project" value="InterPro"/>
</dbReference>
<name>A0A268F9J3_NIACI</name>
<dbReference type="Gene3D" id="1.10.287.130">
    <property type="match status" value="1"/>
</dbReference>
<dbReference type="SUPFAM" id="SSF55874">
    <property type="entry name" value="ATPase domain of HSP90 chaperone/DNA topoisomerase II/histidine kinase"/>
    <property type="match status" value="1"/>
</dbReference>
<protein>
    <recommendedName>
        <fullName evidence="3">histidine kinase</fullName>
        <ecNumber evidence="3">2.7.13.3</ecNumber>
    </recommendedName>
</protein>
<evidence type="ECO:0000256" key="5">
    <source>
        <dbReference type="ARBA" id="ARBA00022553"/>
    </source>
</evidence>
<dbReference type="PROSITE" id="PS50885">
    <property type="entry name" value="HAMP"/>
    <property type="match status" value="1"/>
</dbReference>
<evidence type="ECO:0000256" key="4">
    <source>
        <dbReference type="ARBA" id="ARBA00022475"/>
    </source>
</evidence>
<dbReference type="EMBL" id="NPBQ01000100">
    <property type="protein sequence ID" value="PAD82040.1"/>
    <property type="molecule type" value="Genomic_DNA"/>
</dbReference>
<dbReference type="PROSITE" id="PS50109">
    <property type="entry name" value="HIS_KIN"/>
    <property type="match status" value="1"/>
</dbReference>
<dbReference type="SMART" id="SM00387">
    <property type="entry name" value="HATPase_c"/>
    <property type="match status" value="1"/>
</dbReference>
<dbReference type="PRINTS" id="PR00344">
    <property type="entry name" value="BCTRLSENSOR"/>
</dbReference>
<evidence type="ECO:0000256" key="8">
    <source>
        <dbReference type="ARBA" id="ARBA00022777"/>
    </source>
</evidence>
<dbReference type="KEGG" id="bcir:C2I06_07690"/>
<dbReference type="RefSeq" id="WP_095332035.1">
    <property type="nucleotide sequence ID" value="NZ_CP026031.1"/>
</dbReference>
<dbReference type="GO" id="GO:0005886">
    <property type="term" value="C:plasma membrane"/>
    <property type="evidence" value="ECO:0007669"/>
    <property type="project" value="UniProtKB-SubCell"/>
</dbReference>
<evidence type="ECO:0000256" key="10">
    <source>
        <dbReference type="ARBA" id="ARBA00023012"/>
    </source>
</evidence>
<evidence type="ECO:0000256" key="2">
    <source>
        <dbReference type="ARBA" id="ARBA00004651"/>
    </source>
</evidence>
<dbReference type="SUPFAM" id="SSF158472">
    <property type="entry name" value="HAMP domain-like"/>
    <property type="match status" value="1"/>
</dbReference>
<evidence type="ECO:0000256" key="7">
    <source>
        <dbReference type="ARBA" id="ARBA00022741"/>
    </source>
</evidence>
<gene>
    <name evidence="12" type="ORF">CHH57_16960</name>
</gene>
<accession>A0A268F9J3</accession>
<dbReference type="InterPro" id="IPR003661">
    <property type="entry name" value="HisK_dim/P_dom"/>
</dbReference>
<keyword evidence="7" id="KW-0547">Nucleotide-binding</keyword>
<dbReference type="PANTHER" id="PTHR43065">
    <property type="entry name" value="SENSOR HISTIDINE KINASE"/>
    <property type="match status" value="1"/>
</dbReference>
<dbReference type="PANTHER" id="PTHR43065:SF46">
    <property type="entry name" value="C4-DICARBOXYLATE TRANSPORT SENSOR PROTEIN DCTB"/>
    <property type="match status" value="1"/>
</dbReference>
<keyword evidence="11" id="KW-0472">Membrane</keyword>
<dbReference type="EC" id="2.7.13.3" evidence="3"/>
<organism evidence="12 13">
    <name type="scientific">Niallia circulans</name>
    <name type="common">Bacillus circulans</name>
    <dbReference type="NCBI Taxonomy" id="1397"/>
    <lineage>
        <taxon>Bacteria</taxon>
        <taxon>Bacillati</taxon>
        <taxon>Bacillota</taxon>
        <taxon>Bacilli</taxon>
        <taxon>Bacillales</taxon>
        <taxon>Bacillaceae</taxon>
        <taxon>Niallia</taxon>
    </lineage>
</organism>
<comment type="catalytic activity">
    <reaction evidence="1">
        <text>ATP + protein L-histidine = ADP + protein N-phospho-L-histidine.</text>
        <dbReference type="EC" id="2.7.13.3"/>
    </reaction>
</comment>
<evidence type="ECO:0000256" key="11">
    <source>
        <dbReference type="ARBA" id="ARBA00023136"/>
    </source>
</evidence>
<dbReference type="InterPro" id="IPR005467">
    <property type="entry name" value="His_kinase_dom"/>
</dbReference>
<keyword evidence="9" id="KW-0067">ATP-binding</keyword>
<keyword evidence="5" id="KW-0597">Phosphoprotein</keyword>
<dbReference type="Pfam" id="PF00512">
    <property type="entry name" value="HisKA"/>
    <property type="match status" value="1"/>
</dbReference>
<dbReference type="GO" id="GO:0005524">
    <property type="term" value="F:ATP binding"/>
    <property type="evidence" value="ECO:0007669"/>
    <property type="project" value="UniProtKB-KW"/>
</dbReference>
<evidence type="ECO:0000313" key="12">
    <source>
        <dbReference type="EMBL" id="PAD82040.1"/>
    </source>
</evidence>
<evidence type="ECO:0000313" key="13">
    <source>
        <dbReference type="Proteomes" id="UP000216961"/>
    </source>
</evidence>
<dbReference type="InterPro" id="IPR003594">
    <property type="entry name" value="HATPase_dom"/>
</dbReference>
<evidence type="ECO:0000256" key="6">
    <source>
        <dbReference type="ARBA" id="ARBA00022679"/>
    </source>
</evidence>
<evidence type="ECO:0000256" key="9">
    <source>
        <dbReference type="ARBA" id="ARBA00022840"/>
    </source>
</evidence>
<dbReference type="InterPro" id="IPR036890">
    <property type="entry name" value="HATPase_C_sf"/>
</dbReference>
<reference evidence="12 13" key="1">
    <citation type="submission" date="2017-07" db="EMBL/GenBank/DDBJ databases">
        <title>Isolation and whole genome analysis of endospore-forming bacteria from heroin.</title>
        <authorList>
            <person name="Kalinowski J."/>
            <person name="Ahrens B."/>
            <person name="Al-Dilaimi A."/>
            <person name="Winkler A."/>
            <person name="Wibberg D."/>
            <person name="Schleenbecker U."/>
            <person name="Ruckert C."/>
            <person name="Wolfel R."/>
            <person name="Grass G."/>
        </authorList>
    </citation>
    <scope>NUCLEOTIDE SEQUENCE [LARGE SCALE GENOMIC DNA]</scope>
    <source>
        <strain evidence="12 13">7521-2</strain>
    </source>
</reference>